<proteinExistence type="predicted"/>
<dbReference type="Proteomes" id="UP000504633">
    <property type="component" value="Unplaced"/>
</dbReference>
<reference evidence="2" key="1">
    <citation type="submission" date="2025-08" db="UniProtKB">
        <authorList>
            <consortium name="RefSeq"/>
        </authorList>
    </citation>
    <scope>IDENTIFICATION</scope>
    <source>
        <strain evidence="2">15085-1641.00</strain>
        <tissue evidence="2">Whole body</tissue>
    </source>
</reference>
<keyword evidence="1" id="KW-1185">Reference proteome</keyword>
<dbReference type="KEGG" id="dhe:111598304"/>
<organism evidence="1 2">
    <name type="scientific">Drosophila hydei</name>
    <name type="common">Fruit fly</name>
    <dbReference type="NCBI Taxonomy" id="7224"/>
    <lineage>
        <taxon>Eukaryota</taxon>
        <taxon>Metazoa</taxon>
        <taxon>Ecdysozoa</taxon>
        <taxon>Arthropoda</taxon>
        <taxon>Hexapoda</taxon>
        <taxon>Insecta</taxon>
        <taxon>Pterygota</taxon>
        <taxon>Neoptera</taxon>
        <taxon>Endopterygota</taxon>
        <taxon>Diptera</taxon>
        <taxon>Brachycera</taxon>
        <taxon>Muscomorpha</taxon>
        <taxon>Ephydroidea</taxon>
        <taxon>Drosophilidae</taxon>
        <taxon>Drosophila</taxon>
    </lineage>
</organism>
<dbReference type="OMA" id="STWYCGS"/>
<protein>
    <submittedName>
        <fullName evidence="2">Uncharacterized protein LOC111598304</fullName>
    </submittedName>
</protein>
<dbReference type="AlphaFoldDB" id="A0A6J2SVB3"/>
<accession>A0A6J2SVB3</accession>
<name>A0A6J2SVB3_DROHY</name>
<dbReference type="OrthoDB" id="2015372at2759"/>
<evidence type="ECO:0000313" key="1">
    <source>
        <dbReference type="Proteomes" id="UP000504633"/>
    </source>
</evidence>
<sequence length="298" mass="33570">MFNVNTVIQTQQTALGTNTNNTSNENTSSERHSQFHSQTLVQQFCRATHLGKLIEGTVNSFLSNYRRTRKPEDALGPLLLRLDFNYAELVNHAPQLLNLAVAEPLQFAEAIKYSVYGQVRDLLKSNANPNESSLKAIDIAQLHTQWRLLDLPLQSNLVFDPSEWLYPLGLALVDGILSALTLPEVLVLQSIWYCASGCMRNAIQTSSTDAPLCPNCSRPMSEYQKLRVTENYRLLAVLPKACAQTPRTVDRIYRPILVRVRAHTYDCDLKLGANYLITGYYCGTATTYQFEACHLKRV</sequence>
<evidence type="ECO:0000313" key="2">
    <source>
        <dbReference type="RefSeq" id="XP_030080090.1"/>
    </source>
</evidence>
<gene>
    <name evidence="2" type="primary">LOC111598304</name>
</gene>
<dbReference type="GeneID" id="111598304"/>
<dbReference type="RefSeq" id="XP_030080090.1">
    <property type="nucleotide sequence ID" value="XM_030224230.1"/>
</dbReference>